<dbReference type="GO" id="GO:0031965">
    <property type="term" value="C:nuclear membrane"/>
    <property type="evidence" value="ECO:0007669"/>
    <property type="project" value="Ensembl"/>
</dbReference>
<dbReference type="Pfam" id="PF04908">
    <property type="entry name" value="SH3BGR"/>
    <property type="match status" value="1"/>
</dbReference>
<name>A0A8C6XHP8_NAJNA</name>
<dbReference type="Ensembl" id="ENSNNAT00000015384.1">
    <property type="protein sequence ID" value="ENSNNAP00000014674.1"/>
    <property type="gene ID" value="ENSNNAG00000009914.1"/>
</dbReference>
<dbReference type="CDD" id="cd03030">
    <property type="entry name" value="GRX_SH3BGR"/>
    <property type="match status" value="1"/>
</dbReference>
<comment type="subcellular location">
    <subcellularLocation>
        <location evidence="1">Nucleus</location>
    </subcellularLocation>
</comment>
<dbReference type="PANTHER" id="PTHR12232">
    <property type="entry name" value="SH3 DOMAIN-BINDING GLUTAMIC ACID-RICH-LIKE PROTEIN"/>
    <property type="match status" value="1"/>
</dbReference>
<evidence type="ECO:0000256" key="1">
    <source>
        <dbReference type="ARBA" id="ARBA00004123"/>
    </source>
</evidence>
<dbReference type="InterPro" id="IPR036249">
    <property type="entry name" value="Thioredoxin-like_sf"/>
</dbReference>
<reference evidence="5" key="1">
    <citation type="submission" date="2025-08" db="UniProtKB">
        <authorList>
            <consortium name="Ensembl"/>
        </authorList>
    </citation>
    <scope>IDENTIFICATION</scope>
</reference>
<dbReference type="GeneTree" id="ENSGT00940000159157"/>
<keyword evidence="4" id="KW-0539">Nucleus</keyword>
<protein>
    <submittedName>
        <fullName evidence="5">SH3 domain binding glutamate rich protein like 2</fullName>
    </submittedName>
</protein>
<organism evidence="5 6">
    <name type="scientific">Naja naja</name>
    <name type="common">Indian cobra</name>
    <dbReference type="NCBI Taxonomy" id="35670"/>
    <lineage>
        <taxon>Eukaryota</taxon>
        <taxon>Metazoa</taxon>
        <taxon>Chordata</taxon>
        <taxon>Craniata</taxon>
        <taxon>Vertebrata</taxon>
        <taxon>Euteleostomi</taxon>
        <taxon>Lepidosauria</taxon>
        <taxon>Squamata</taxon>
        <taxon>Bifurcata</taxon>
        <taxon>Unidentata</taxon>
        <taxon>Episquamata</taxon>
        <taxon>Toxicofera</taxon>
        <taxon>Serpentes</taxon>
        <taxon>Colubroidea</taxon>
        <taxon>Elapidae</taxon>
        <taxon>Elapinae</taxon>
        <taxon>Naja</taxon>
    </lineage>
</organism>
<accession>A0A8C6XHP8</accession>
<keyword evidence="6" id="KW-1185">Reference proteome</keyword>
<dbReference type="InterPro" id="IPR006993">
    <property type="entry name" value="Glut_rich_SH3-bd"/>
</dbReference>
<dbReference type="OrthoDB" id="9932926at2759"/>
<evidence type="ECO:0000256" key="2">
    <source>
        <dbReference type="ARBA" id="ARBA00007764"/>
    </source>
</evidence>
<sequence length="151" mass="17060">QPARHPRVSGFLPASPSPYLIPGALLPPPLTEPDGYRGSLKGVTASPRCPRIFTAGSKIKKRQQDIVRFLEANKIDFEEVDITMSEDQRRWMYKNIPQDKLPAQGNPLPPQIFSNDEYCGDYDSFFESKESNTVFTFLRLKSNLASQESEP</sequence>
<evidence type="ECO:0000313" key="5">
    <source>
        <dbReference type="Ensembl" id="ENSNNAP00000014674.1"/>
    </source>
</evidence>
<evidence type="ECO:0000256" key="3">
    <source>
        <dbReference type="ARBA" id="ARBA00023036"/>
    </source>
</evidence>
<dbReference type="GO" id="GO:0005654">
    <property type="term" value="C:nucleoplasm"/>
    <property type="evidence" value="ECO:0007669"/>
    <property type="project" value="Ensembl"/>
</dbReference>
<dbReference type="GO" id="GO:0017124">
    <property type="term" value="F:SH3 domain binding"/>
    <property type="evidence" value="ECO:0007669"/>
    <property type="project" value="UniProtKB-KW"/>
</dbReference>
<gene>
    <name evidence="5" type="primary">SH3BGRL2</name>
</gene>
<dbReference type="SUPFAM" id="SSF52833">
    <property type="entry name" value="Thioredoxin-like"/>
    <property type="match status" value="1"/>
</dbReference>
<proteinExistence type="inferred from homology"/>
<dbReference type="Proteomes" id="UP000694559">
    <property type="component" value="Unplaced"/>
</dbReference>
<dbReference type="AlphaFoldDB" id="A0A8C6XHP8"/>
<reference evidence="5" key="2">
    <citation type="submission" date="2025-09" db="UniProtKB">
        <authorList>
            <consortium name="Ensembl"/>
        </authorList>
    </citation>
    <scope>IDENTIFICATION</scope>
</reference>
<dbReference type="PANTHER" id="PTHR12232:SF4">
    <property type="entry name" value="SH3 DOMAIN-BINDING GLUTAMIC ACID-RICH-LIKE PROTEIN 2"/>
    <property type="match status" value="1"/>
</dbReference>
<dbReference type="GO" id="GO:0005737">
    <property type="term" value="C:cytoplasm"/>
    <property type="evidence" value="ECO:0007669"/>
    <property type="project" value="TreeGrafter"/>
</dbReference>
<evidence type="ECO:0000313" key="6">
    <source>
        <dbReference type="Proteomes" id="UP000694559"/>
    </source>
</evidence>
<keyword evidence="3" id="KW-0729">SH3-binding</keyword>
<comment type="similarity">
    <text evidence="2">Belongs to the SH3BGR family.</text>
</comment>
<dbReference type="Gene3D" id="3.40.30.10">
    <property type="entry name" value="Glutaredoxin"/>
    <property type="match status" value="1"/>
</dbReference>
<dbReference type="InterPro" id="IPR051033">
    <property type="entry name" value="SH3BGR"/>
</dbReference>
<evidence type="ECO:0000256" key="4">
    <source>
        <dbReference type="ARBA" id="ARBA00023242"/>
    </source>
</evidence>